<dbReference type="InterPro" id="IPR000361">
    <property type="entry name" value="ATAP_core_dom"/>
</dbReference>
<dbReference type="GO" id="GO:0005506">
    <property type="term" value="F:iron ion binding"/>
    <property type="evidence" value="ECO:0007669"/>
    <property type="project" value="TreeGrafter"/>
</dbReference>
<protein>
    <recommendedName>
        <fullName evidence="1">Core domain-containing protein</fullName>
    </recommendedName>
</protein>
<organism evidence="2 3">
    <name type="scientific">Halomicronema hongdechloris C2206</name>
    <dbReference type="NCBI Taxonomy" id="1641165"/>
    <lineage>
        <taxon>Bacteria</taxon>
        <taxon>Bacillati</taxon>
        <taxon>Cyanobacteriota</taxon>
        <taxon>Cyanophyceae</taxon>
        <taxon>Nodosilineales</taxon>
        <taxon>Nodosilineaceae</taxon>
        <taxon>Halomicronema</taxon>
    </lineage>
</organism>
<dbReference type="PANTHER" id="PTHR43011:SF1">
    <property type="entry name" value="IRON-SULFUR CLUSTER ASSEMBLY 2 HOMOLOG, MITOCHONDRIAL"/>
    <property type="match status" value="1"/>
</dbReference>
<dbReference type="SUPFAM" id="SSF89360">
    <property type="entry name" value="HesB-like domain"/>
    <property type="match status" value="1"/>
</dbReference>
<sequence>MIHLTPAALRELKRLQMKQPNIPPIIRLSLQSGGCGEWTYCLGLDNPRLSAPSTDDIFQDHGEFRIVISATDRPRLEELTIDYTEDLMGGGFRFINPQAVQTCGCGNAFSLTLSSEPGTECLTSNREELSPEQE</sequence>
<dbReference type="PANTHER" id="PTHR43011">
    <property type="entry name" value="IRON-SULFUR CLUSTER ASSEMBLY 2 HOMOLOG, MITOCHONDRIAL"/>
    <property type="match status" value="1"/>
</dbReference>
<gene>
    <name evidence="2" type="ORF">XM38_009100</name>
</gene>
<evidence type="ECO:0000313" key="3">
    <source>
        <dbReference type="Proteomes" id="UP000191901"/>
    </source>
</evidence>
<dbReference type="Pfam" id="PF01521">
    <property type="entry name" value="Fe-S_biosyn"/>
    <property type="match status" value="1"/>
</dbReference>
<feature type="domain" description="Core" evidence="1">
    <location>
        <begin position="2"/>
        <end position="107"/>
    </location>
</feature>
<dbReference type="GO" id="GO:0051537">
    <property type="term" value="F:2 iron, 2 sulfur cluster binding"/>
    <property type="evidence" value="ECO:0007669"/>
    <property type="project" value="UniProtKB-ARBA"/>
</dbReference>
<dbReference type="Proteomes" id="UP000191901">
    <property type="component" value="Chromosome"/>
</dbReference>
<dbReference type="GO" id="GO:0016226">
    <property type="term" value="P:iron-sulfur cluster assembly"/>
    <property type="evidence" value="ECO:0007669"/>
    <property type="project" value="InterPro"/>
</dbReference>
<accession>A0A1Z3HI73</accession>
<name>A0A1Z3HI73_9CYAN</name>
<proteinExistence type="predicted"/>
<dbReference type="STRING" id="1641165.XM38_11835"/>
<dbReference type="EMBL" id="CP021983">
    <property type="protein sequence ID" value="ASC69980.1"/>
    <property type="molecule type" value="Genomic_DNA"/>
</dbReference>
<dbReference type="RefSeq" id="WP_080809377.1">
    <property type="nucleotide sequence ID" value="NZ_CP021983.2"/>
</dbReference>
<keyword evidence="3" id="KW-1185">Reference proteome</keyword>
<evidence type="ECO:0000259" key="1">
    <source>
        <dbReference type="Pfam" id="PF01521"/>
    </source>
</evidence>
<dbReference type="AlphaFoldDB" id="A0A1Z3HI73"/>
<dbReference type="InterPro" id="IPR016092">
    <property type="entry name" value="ATAP"/>
</dbReference>
<dbReference type="InterPro" id="IPR035903">
    <property type="entry name" value="HesB-like_dom_sf"/>
</dbReference>
<reference evidence="2 3" key="1">
    <citation type="journal article" date="2016" name="Biochim. Biophys. Acta">
        <title>Characterization of red-shifted phycobilisomes isolated from the chlorophyll f-containing cyanobacterium Halomicronema hongdechloris.</title>
        <authorList>
            <person name="Li Y."/>
            <person name="Lin Y."/>
            <person name="Garvey C.J."/>
            <person name="Birch D."/>
            <person name="Corkery R.W."/>
            <person name="Loughlin P.C."/>
            <person name="Scheer H."/>
            <person name="Willows R.D."/>
            <person name="Chen M."/>
        </authorList>
    </citation>
    <scope>NUCLEOTIDE SEQUENCE [LARGE SCALE GENOMIC DNA]</scope>
    <source>
        <strain evidence="2 3">C2206</strain>
    </source>
</reference>
<dbReference type="KEGG" id="hhg:XM38_009100"/>
<evidence type="ECO:0000313" key="2">
    <source>
        <dbReference type="EMBL" id="ASC69980.1"/>
    </source>
</evidence>
<dbReference type="GO" id="GO:0051539">
    <property type="term" value="F:4 iron, 4 sulfur cluster binding"/>
    <property type="evidence" value="ECO:0007669"/>
    <property type="project" value="TreeGrafter"/>
</dbReference>
<dbReference type="OrthoDB" id="9801228at2"/>
<dbReference type="Gene3D" id="2.60.300.12">
    <property type="entry name" value="HesB-like domain"/>
    <property type="match status" value="1"/>
</dbReference>
<dbReference type="NCBIfam" id="TIGR00049">
    <property type="entry name" value="iron-sulfur cluster assembly accessory protein"/>
    <property type="match status" value="1"/>
</dbReference>